<protein>
    <submittedName>
        <fullName evidence="2">Uncharacterized protein</fullName>
    </submittedName>
</protein>
<evidence type="ECO:0000313" key="2">
    <source>
        <dbReference type="EMBL" id="RXK42107.1"/>
    </source>
</evidence>
<keyword evidence="3" id="KW-1185">Reference proteome</keyword>
<comment type="caution">
    <text evidence="2">The sequence shown here is derived from an EMBL/GenBank/DDBJ whole genome shotgun (WGS) entry which is preliminary data.</text>
</comment>
<accession>A0A4V1M4Z7</accession>
<dbReference type="Pfam" id="PF22586">
    <property type="entry name" value="ANCHR-like_BBOX"/>
    <property type="match status" value="1"/>
</dbReference>
<reference evidence="2 3" key="1">
    <citation type="submission" date="2016-06" db="EMBL/GenBank/DDBJ databases">
        <title>Evolution of pathogenesis and genome organization in the Tremellales.</title>
        <authorList>
            <person name="Cuomo C."/>
            <person name="Litvintseva A."/>
            <person name="Heitman J."/>
            <person name="Chen Y."/>
            <person name="Sun S."/>
            <person name="Springer D."/>
            <person name="Dromer F."/>
            <person name="Young S."/>
            <person name="Zeng Q."/>
            <person name="Chapman S."/>
            <person name="Gujja S."/>
            <person name="Saif S."/>
            <person name="Birren B."/>
        </authorList>
    </citation>
    <scope>NUCLEOTIDE SEQUENCE [LARGE SCALE GENOMIC DNA]</scope>
    <source>
        <strain evidence="2 3">ATCC 28783</strain>
    </source>
</reference>
<dbReference type="InterPro" id="IPR044553">
    <property type="entry name" value="Bbox1_ANCHR"/>
</dbReference>
<evidence type="ECO:0000313" key="3">
    <source>
        <dbReference type="Proteomes" id="UP000289152"/>
    </source>
</evidence>
<dbReference type="EMBL" id="SDIL01000003">
    <property type="protein sequence ID" value="RXK42107.1"/>
    <property type="molecule type" value="Genomic_DNA"/>
</dbReference>
<dbReference type="Proteomes" id="UP000289152">
    <property type="component" value="Unassembled WGS sequence"/>
</dbReference>
<feature type="region of interest" description="Disordered" evidence="1">
    <location>
        <begin position="100"/>
        <end position="266"/>
    </location>
</feature>
<sequence>MTEGEDDLFKRLERLKAPTQPVKVDPSRWVEERARIAREEDDLLRRLAGDKGTSLSDDLDLNSVGYDSHWERTEGEKGLKEEMKDVLGRVREVGREIPSSSLILPEDEHHQLIGTSENNMVEEEEEILRRALEEASLEGIHKTDEVDSEDDKSKEQFIGHARKDKDKGRIGDALPRQVQDTPDPDPDPEDEEYDFPIPPQDFPSPNHLDTKTHIPIESEMDDMMKRLLSLSTPSPAPVVKKQDGGEISDENGEEEGRRKKSMIPGWDDARDDALESWCCICNADATLICSGCEDDPYCSTCWREGHKQGSGEEGHRARKLVWSKG</sequence>
<evidence type="ECO:0000256" key="1">
    <source>
        <dbReference type="SAM" id="MobiDB-lite"/>
    </source>
</evidence>
<dbReference type="OrthoDB" id="5407799at2759"/>
<dbReference type="InParanoid" id="A0A4V1M4Z7"/>
<organism evidence="2 3">
    <name type="scientific">Tremella mesenterica</name>
    <name type="common">Jelly fungus</name>
    <dbReference type="NCBI Taxonomy" id="5217"/>
    <lineage>
        <taxon>Eukaryota</taxon>
        <taxon>Fungi</taxon>
        <taxon>Dikarya</taxon>
        <taxon>Basidiomycota</taxon>
        <taxon>Agaricomycotina</taxon>
        <taxon>Tremellomycetes</taxon>
        <taxon>Tremellales</taxon>
        <taxon>Tremellaceae</taxon>
        <taxon>Tremella</taxon>
    </lineage>
</organism>
<feature type="compositionally biased region" description="Basic residues" evidence="1">
    <location>
        <begin position="316"/>
        <end position="325"/>
    </location>
</feature>
<dbReference type="STRING" id="5217.A0A4V1M4Z7"/>
<proteinExistence type="predicted"/>
<gene>
    <name evidence="2" type="ORF">M231_00464</name>
</gene>
<dbReference type="AlphaFoldDB" id="A0A4V1M4Z7"/>
<feature type="compositionally biased region" description="Basic and acidic residues" evidence="1">
    <location>
        <begin position="304"/>
        <end position="315"/>
    </location>
</feature>
<feature type="region of interest" description="Disordered" evidence="1">
    <location>
        <begin position="304"/>
        <end position="325"/>
    </location>
</feature>
<dbReference type="PANTHER" id="PTHR46603">
    <property type="entry name" value="ABSCISSION/NOCUT CHECKPOINT REGULATOR"/>
    <property type="match status" value="1"/>
</dbReference>
<feature type="compositionally biased region" description="Basic and acidic residues" evidence="1">
    <location>
        <begin position="127"/>
        <end position="170"/>
    </location>
</feature>
<name>A0A4V1M4Z7_TREME</name>
<dbReference type="PANTHER" id="PTHR46603:SF1">
    <property type="entry name" value="ABSCISSION_NOCUT CHECKPOINT REGULATOR"/>
    <property type="match status" value="1"/>
</dbReference>
<dbReference type="CDD" id="cd19817">
    <property type="entry name" value="Bbox1_ANCHR-like"/>
    <property type="match status" value="1"/>
</dbReference>
<dbReference type="VEuPathDB" id="FungiDB:TREMEDRAFT_63063"/>
<feature type="compositionally biased region" description="Acidic residues" evidence="1">
    <location>
        <begin position="182"/>
        <end position="194"/>
    </location>
</feature>
<dbReference type="SUPFAM" id="SSF57845">
    <property type="entry name" value="B-box zinc-binding domain"/>
    <property type="match status" value="1"/>
</dbReference>